<evidence type="ECO:0000256" key="1">
    <source>
        <dbReference type="SAM" id="Coils"/>
    </source>
</evidence>
<dbReference type="VEuPathDB" id="FungiDB:HGUI_03691"/>
<accession>A0A1L0B519</accession>
<evidence type="ECO:0000256" key="2">
    <source>
        <dbReference type="SAM" id="MobiDB-lite"/>
    </source>
</evidence>
<gene>
    <name evidence="3" type="ORF">HGUI_03691</name>
</gene>
<evidence type="ECO:0000313" key="3">
    <source>
        <dbReference type="EMBL" id="SGZ41490.1"/>
    </source>
</evidence>
<evidence type="ECO:0000313" key="4">
    <source>
        <dbReference type="Proteomes" id="UP000183365"/>
    </source>
</evidence>
<keyword evidence="1" id="KW-0175">Coiled coil</keyword>
<dbReference type="Proteomes" id="UP000183365">
    <property type="component" value="Unassembled WGS sequence"/>
</dbReference>
<feature type="region of interest" description="Disordered" evidence="2">
    <location>
        <begin position="652"/>
        <end position="672"/>
    </location>
</feature>
<feature type="compositionally biased region" description="Basic and acidic residues" evidence="2">
    <location>
        <begin position="652"/>
        <end position="668"/>
    </location>
</feature>
<feature type="region of interest" description="Disordered" evidence="2">
    <location>
        <begin position="789"/>
        <end position="814"/>
    </location>
</feature>
<dbReference type="EMBL" id="FQNF01000109">
    <property type="protein sequence ID" value="SGZ41490.1"/>
    <property type="molecule type" value="Genomic_DNA"/>
</dbReference>
<dbReference type="OrthoDB" id="3973172at2759"/>
<organism evidence="3 4">
    <name type="scientific">Hanseniaspora guilliermondii</name>
    <dbReference type="NCBI Taxonomy" id="56406"/>
    <lineage>
        <taxon>Eukaryota</taxon>
        <taxon>Fungi</taxon>
        <taxon>Dikarya</taxon>
        <taxon>Ascomycota</taxon>
        <taxon>Saccharomycotina</taxon>
        <taxon>Saccharomycetes</taxon>
        <taxon>Saccharomycodales</taxon>
        <taxon>Saccharomycodaceae</taxon>
        <taxon>Hanseniaspora</taxon>
    </lineage>
</organism>
<sequence length="814" mass="94493">MSEGYLHSIKDSITKIIDASNFQNNNNDLIKELFNKIDPKYQAQHDTVVDIIFSYLIRSLDKINSNDLDTTFMFLLDFLKTHHTINNEQLISKIVGLLNKLTTEFDLINHKSKHLSELKYYFISKYSIKSFYGNFIFKNPTQNTRYKYNAEILKNISRNQTRNGSLIEKYNNAMSILDEPAMTLMNTLHSKYSDSFNNGEDAISPNCKIIIHTVSACMDAFRERIRYFKKFGILEPFNDSKTLSQSITEFYKNLNLNDDLQDMKKLGIDHLEFVANSEYSSIDDLKFLYEPVTQNFNSEDLNLDMPLNIKDLSSEKITLVTNNVVYVRFLITAFMIKLKVFLRYLQDFRTLFSDMHAILTNNPSLPLSNIDSMKASLKSSVLRNSLHFLKTVLTKEHKSFSYVINASTTTSSLFIDTSMDVMLENCEMNSYDFKSLHLTNTKFNELQEPEYTIPKPHVFKLQDHEKNELAIDREKLSSESLHKKFDEMNELATSGLPEKTQDDWCAFNVLYKYAPTEKYCSLSSLKNFKTNNFDDVLNRIYEEDKVTELKTKLQHELDDLKSKQDEIQLDINNIREANKKINDMMYLSNAEFIQVYHSEFENHQSEDKGLATVSIEKPSCFKENSSEPHVLVYKLFPKRVLTADEDEDTFIDTKKQHEVAQETGDKKPLRTSRRIQQLEDESAGDGSGKVQFLLPKKSYKEAVLVDDDFEDEEDSKFMEAKKNLQLKEAELGGNVDEEEEAILKSEFDDICLENTKANNHSEVPDIKTLNKYKALDTDELKSNMELKEPVKRKLETDESETKKVEENKKIKLSD</sequence>
<reference evidence="4" key="1">
    <citation type="submission" date="2016-11" db="EMBL/GenBank/DDBJ databases">
        <authorList>
            <person name="Guldener U."/>
        </authorList>
    </citation>
    <scope>NUCLEOTIDE SEQUENCE [LARGE SCALE GENOMIC DNA]</scope>
</reference>
<proteinExistence type="predicted"/>
<protein>
    <submittedName>
        <fullName evidence="3">Uncharacterized protein</fullName>
    </submittedName>
</protein>
<keyword evidence="4" id="KW-1185">Reference proteome</keyword>
<name>A0A1L0B519_9ASCO</name>
<feature type="coiled-coil region" evidence="1">
    <location>
        <begin position="543"/>
        <end position="580"/>
    </location>
</feature>
<dbReference type="AlphaFoldDB" id="A0A1L0B519"/>